<accession>A0A1D8TNB6</accession>
<evidence type="ECO:0000313" key="6">
    <source>
        <dbReference type="Proteomes" id="UP000177870"/>
    </source>
</evidence>
<dbReference type="Proteomes" id="UP000177870">
    <property type="component" value="Chromosome"/>
</dbReference>
<dbReference type="AlphaFoldDB" id="A0A1D8TNB6"/>
<dbReference type="Pfam" id="PF03575">
    <property type="entry name" value="Peptidase_S51"/>
    <property type="match status" value="1"/>
</dbReference>
<evidence type="ECO:0000256" key="1">
    <source>
        <dbReference type="ARBA" id="ARBA00006534"/>
    </source>
</evidence>
<proteinExistence type="inferred from homology"/>
<evidence type="ECO:0000313" key="5">
    <source>
        <dbReference type="EMBL" id="AOW99148.1"/>
    </source>
</evidence>
<dbReference type="CDD" id="cd03145">
    <property type="entry name" value="GAT1_cyanophycinase"/>
    <property type="match status" value="1"/>
</dbReference>
<dbReference type="GO" id="GO:0006508">
    <property type="term" value="P:proteolysis"/>
    <property type="evidence" value="ECO:0007669"/>
    <property type="project" value="UniProtKB-KW"/>
</dbReference>
<dbReference type="PANTHER" id="PTHR36175">
    <property type="entry name" value="CYANOPHYCINASE"/>
    <property type="match status" value="1"/>
</dbReference>
<name>A0A1D8TNB6_9CYAN</name>
<dbReference type="Gene3D" id="3.40.50.880">
    <property type="match status" value="1"/>
</dbReference>
<sequence>MVKLSGWITIVKRLVISALVFVIMLGVIAFPAAATVKRYQISESPNVDLSLDGPAFDLGGGGPDVDEAIQWMINEVRDCSKCDRKVDLVVIRSFGDDGYNQPIYDMNGVNSVETLVLDSRDDANRPDVVATVENAEVLFFTGGDQCDYVDNFQGTDLHNAIAYVLDKGGAIGGTSAGAMIQGSFVYDACQGSIRSDEALNDPYDHYISLTNHLFKWRDLQSVIVDTHFSERERMGRLMVFIARQLQDTDAEEVLGIGVDEATSVVVNYKGYAEVIGEGAAYFVLGDHRPEECEPGIPLTFSNYKIWKLSAGDTFDLRYLPTSGYEIASVEEGIISFGE</sequence>
<dbReference type="PANTHER" id="PTHR36175:SF1">
    <property type="entry name" value="CYANOPHYCINASE"/>
    <property type="match status" value="1"/>
</dbReference>
<dbReference type="STRING" id="1458985.BJP34_06515"/>
<reference evidence="6" key="1">
    <citation type="submission" date="2016-10" db="EMBL/GenBank/DDBJ databases">
        <title>Comparative genomics uncovers the prolific and rare metabolic potential of the cyanobacterial genus Moorea.</title>
        <authorList>
            <person name="Leao T."/>
            <person name="Castelao G."/>
            <person name="Korobeynikov A."/>
            <person name="Monroe E.A."/>
            <person name="Podell S."/>
            <person name="Glukhov E."/>
            <person name="Allen E."/>
            <person name="Gerwick W.H."/>
            <person name="Gerwick L."/>
        </authorList>
    </citation>
    <scope>NUCLEOTIDE SEQUENCE [LARGE SCALE GENOMIC DNA]</scope>
    <source>
        <strain evidence="6">PAL-8-15-08-1</strain>
    </source>
</reference>
<keyword evidence="3" id="KW-0378">Hydrolase</keyword>
<dbReference type="KEGG" id="mpro:BJP34_06515"/>
<dbReference type="InterPro" id="IPR005320">
    <property type="entry name" value="Peptidase_S51"/>
</dbReference>
<dbReference type="InterPro" id="IPR029062">
    <property type="entry name" value="Class_I_gatase-like"/>
</dbReference>
<evidence type="ECO:0000256" key="3">
    <source>
        <dbReference type="ARBA" id="ARBA00022801"/>
    </source>
</evidence>
<dbReference type="EMBL" id="CP017599">
    <property type="protein sequence ID" value="AOW99148.1"/>
    <property type="molecule type" value="Genomic_DNA"/>
</dbReference>
<gene>
    <name evidence="5" type="ORF">BJP34_06515</name>
</gene>
<dbReference type="GO" id="GO:0008236">
    <property type="term" value="F:serine-type peptidase activity"/>
    <property type="evidence" value="ECO:0007669"/>
    <property type="project" value="UniProtKB-KW"/>
</dbReference>
<comment type="similarity">
    <text evidence="1">Belongs to the peptidase S51 family.</text>
</comment>
<keyword evidence="2" id="KW-0645">Protease</keyword>
<evidence type="ECO:0000256" key="2">
    <source>
        <dbReference type="ARBA" id="ARBA00022670"/>
    </source>
</evidence>
<protein>
    <submittedName>
        <fullName evidence="5">Peptidase S51</fullName>
    </submittedName>
</protein>
<dbReference type="SUPFAM" id="SSF52317">
    <property type="entry name" value="Class I glutamine amidotransferase-like"/>
    <property type="match status" value="1"/>
</dbReference>
<evidence type="ECO:0000256" key="4">
    <source>
        <dbReference type="ARBA" id="ARBA00022825"/>
    </source>
</evidence>
<keyword evidence="4" id="KW-0720">Serine protease</keyword>
<organism evidence="5 6">
    <name type="scientific">Moorena producens PAL-8-15-08-1</name>
    <dbReference type="NCBI Taxonomy" id="1458985"/>
    <lineage>
        <taxon>Bacteria</taxon>
        <taxon>Bacillati</taxon>
        <taxon>Cyanobacteriota</taxon>
        <taxon>Cyanophyceae</taxon>
        <taxon>Coleofasciculales</taxon>
        <taxon>Coleofasciculaceae</taxon>
        <taxon>Moorena</taxon>
    </lineage>
</organism>